<dbReference type="AlphaFoldDB" id="A0A0R2L943"/>
<evidence type="ECO:0000313" key="3">
    <source>
        <dbReference type="Proteomes" id="UP000051906"/>
    </source>
</evidence>
<evidence type="ECO:0000313" key="2">
    <source>
        <dbReference type="EMBL" id="KRN98297.1"/>
    </source>
</evidence>
<feature type="domain" description="Calcineurin-like phosphoesterase" evidence="1">
    <location>
        <begin position="3"/>
        <end position="225"/>
    </location>
</feature>
<dbReference type="PATRIC" id="fig|616990.3.peg.1015"/>
<proteinExistence type="predicted"/>
<dbReference type="InterPro" id="IPR052963">
    <property type="entry name" value="Pantetheine_PDE"/>
</dbReference>
<evidence type="ECO:0000259" key="1">
    <source>
        <dbReference type="Pfam" id="PF00149"/>
    </source>
</evidence>
<keyword evidence="3" id="KW-1185">Reference proteome</keyword>
<reference evidence="2 3" key="1">
    <citation type="journal article" date="2015" name="Genome Announc.">
        <title>Expanding the biotechnology potential of lactobacilli through comparative genomics of 213 strains and associated genera.</title>
        <authorList>
            <person name="Sun Z."/>
            <person name="Harris H.M."/>
            <person name="McCann A."/>
            <person name="Guo C."/>
            <person name="Argimon S."/>
            <person name="Zhang W."/>
            <person name="Yang X."/>
            <person name="Jeffery I.B."/>
            <person name="Cooney J.C."/>
            <person name="Kagawa T.F."/>
            <person name="Liu W."/>
            <person name="Song Y."/>
            <person name="Salvetti E."/>
            <person name="Wrobel A."/>
            <person name="Rasinkangas P."/>
            <person name="Parkhill J."/>
            <person name="Rea M.C."/>
            <person name="O'Sullivan O."/>
            <person name="Ritari J."/>
            <person name="Douillard F.P."/>
            <person name="Paul Ross R."/>
            <person name="Yang R."/>
            <person name="Briner A.E."/>
            <person name="Felis G.E."/>
            <person name="de Vos W.M."/>
            <person name="Barrangou R."/>
            <person name="Klaenhammer T.R."/>
            <person name="Caufield P.W."/>
            <person name="Cui Y."/>
            <person name="Zhang H."/>
            <person name="O'Toole P.W."/>
        </authorList>
    </citation>
    <scope>NUCLEOTIDE SEQUENCE [LARGE SCALE GENOMIC DNA]</scope>
    <source>
        <strain evidence="2 3">DSM 22467</strain>
    </source>
</reference>
<gene>
    <name evidence="2" type="ORF">IV54_GL000943</name>
</gene>
<keyword evidence="2" id="KW-0378">Hydrolase</keyword>
<dbReference type="SUPFAM" id="SSF56300">
    <property type="entry name" value="Metallo-dependent phosphatases"/>
    <property type="match status" value="1"/>
</dbReference>
<dbReference type="GO" id="GO:0016787">
    <property type="term" value="F:hydrolase activity"/>
    <property type="evidence" value="ECO:0007669"/>
    <property type="project" value="UniProtKB-KW"/>
</dbReference>
<dbReference type="NCBIfam" id="TIGR03729">
    <property type="entry name" value="acc_ester"/>
    <property type="match status" value="1"/>
</dbReference>
<dbReference type="Gene3D" id="3.60.21.10">
    <property type="match status" value="1"/>
</dbReference>
<organism evidence="2 3">
    <name type="scientific">Levilactobacillus paucivorans</name>
    <dbReference type="NCBI Taxonomy" id="616990"/>
    <lineage>
        <taxon>Bacteria</taxon>
        <taxon>Bacillati</taxon>
        <taxon>Bacillota</taxon>
        <taxon>Bacilli</taxon>
        <taxon>Lactobacillales</taxon>
        <taxon>Lactobacillaceae</taxon>
        <taxon>Levilactobacillus</taxon>
    </lineage>
</organism>
<dbReference type="Proteomes" id="UP000051906">
    <property type="component" value="Unassembled WGS sequence"/>
</dbReference>
<protein>
    <submittedName>
        <fullName evidence="2">Phosphohydrolase</fullName>
    </submittedName>
</protein>
<dbReference type="Pfam" id="PF00149">
    <property type="entry name" value="Metallophos"/>
    <property type="match status" value="1"/>
</dbReference>
<accession>A0A0R2L943</accession>
<dbReference type="EMBL" id="JQCA01000156">
    <property type="protein sequence ID" value="KRN98297.1"/>
    <property type="molecule type" value="Genomic_DNA"/>
</dbReference>
<dbReference type="STRING" id="616990.IV54_GL000943"/>
<dbReference type="RefSeq" id="WP_237756714.1">
    <property type="nucleotide sequence ID" value="NZ_JQCA01000156.1"/>
</dbReference>
<dbReference type="InterPro" id="IPR004843">
    <property type="entry name" value="Calcineurin-like_PHP"/>
</dbReference>
<dbReference type="InterPro" id="IPR029052">
    <property type="entry name" value="Metallo-depent_PP-like"/>
</dbReference>
<dbReference type="PANTHER" id="PTHR36492:SF2">
    <property type="entry name" value="[ACYL-CARRIER-PROTEIN] PHOSPHODIESTERASE PPTH"/>
    <property type="match status" value="1"/>
</dbReference>
<dbReference type="InterPro" id="IPR022302">
    <property type="entry name" value="Phosphoesterase_putative"/>
</dbReference>
<name>A0A0R2L943_9LACO</name>
<dbReference type="PANTHER" id="PTHR36492">
    <property type="match status" value="1"/>
</dbReference>
<sequence length="271" mass="31286">MVKVALVSDLHFDVNHQELDTVIPAHVAWLKQHQVGVYLIAGDISNHFAQSLAYAERMQAALEPAQVRFVAGNHDMLHDVTYDELGTSLAPTYLHQQVLDVAGTNWRIVGNNGWYDYGFADNLPGRDFATWKRAFWVDGSISQPQSDPERLAAELPLIQDQLDLARDAGKRVLFMTHFVPRREFIRYTDDNRFWNMANALLGSPQMGELLAKNQVETVLFGHVHRHFTPRQLDGSWYYDQAVGYHNRRINEWTQDDFASEWRQRVRILNLN</sequence>
<comment type="caution">
    <text evidence="2">The sequence shown here is derived from an EMBL/GenBank/DDBJ whole genome shotgun (WGS) entry which is preliminary data.</text>
</comment>